<dbReference type="PANTHER" id="PTHR45717:SF59">
    <property type="entry name" value="PENTACOTRIPEPTIDE-REPEAT REGION OF PRORP DOMAIN-CONTAINING PROTEIN"/>
    <property type="match status" value="1"/>
</dbReference>
<sequence length="1113" mass="127630">MALSATQGFIENCNGDRRALFMDRPEMHIESFFSVQAQKNLNKAHGTRPNRTASPPPMLRTAIPAAARRRISFAPARFAHELAQAQAQVQSAVPGRDGLEPSWVPLYRRISKLSHGRQPGMAAAEMTKYLRERRPLSEYQIVAYIRKLRKFKRHACALELMDWMEARGAKLTPGHQALRLDLVSKVHGIQAAEEYFWSLPDILKSRKAYSSLLNCYGEHGMAFKGLKFYEKMKAKNIVPNTLVYNSLMVLYKKAGQPEKIPSTFEEMRESGITANSFTYFSLVESYVTMNDLEAAEKVLEELQKVAPVHWSLYTLMANSYIKLELCGKAEVALKKAEEVMNKDELSSWYFLLSIYARCGNATEVKRIWESLKSTFKKCLNRSYLVMLQALSTNDDFESLQQIFQEWESSHEQYDMRITNVMIKAYLDKGMIDEAEAIRQRAMAKGRCDDRTIYIFAEFYLEKSNVTGALEILRDAKKMVTAHKWVPSKKLTSRFLKHYEESKDVDRVESFCECLRKLECLDAEAYEGMMRTYIAAAKPPINLNKPQGTRPNRTAGQPPMLRTAIAAEARRRISLAPARFAHELAQAQAQAQAQTAVPERGGFEPSWIPLYRRISRLYGRPPGMVAAEMDKYLRKRRPLSADQIVAYVRKLRKFKSNACALEWVRDESPFCILFVDNFDLRSLLEFGNALCELCIPHSRLKNRTNTTMLMDWMESRGAKLTPGHQALRLGLVSKVHGIQAAEEYFWSLPDKSKKTYSSLLNCYGEHRMASKGLELYEKMKVMDIVPNTLLYNNLMTLYQKAGQPEKIPSTFEEMRESGISANNFTYLILIESYVTMNDLEAAENVLEELQKVAPVHWSLYTMMANNYIKQELFGKAEVALKKAEEVMDKAELLSWHFLISLYARSGNSTELKRIWESLKSTFKKCSNKNYLVMLEALSMIDDFESLQQIFQEWESSNEHYDMRITNVMIKAYLDKGMIHEAEAIRQSTMSQGHCNGRTVYMFAEFYLDKSDVTAALEILRDAKKMLTAHKWVPSEKLTSRFLKHYEESKDVDGVESFCECLRKLDCLDAEAYEGMMRTYIAAGRTNPSIAQRIKDDGIHVGPETTKLLEHVSGN</sequence>
<dbReference type="Pfam" id="PF01535">
    <property type="entry name" value="PPR"/>
    <property type="match status" value="3"/>
</dbReference>
<dbReference type="ExpressionAtlas" id="M8BCC7">
    <property type="expression patterns" value="baseline"/>
</dbReference>
<dbReference type="AlphaFoldDB" id="M8BCC7"/>
<dbReference type="PANTHER" id="PTHR45717">
    <property type="entry name" value="OS12G0527900 PROTEIN"/>
    <property type="match status" value="1"/>
</dbReference>
<evidence type="ECO:0000313" key="4">
    <source>
        <dbReference type="EnsemblPlants" id="EMT11631"/>
    </source>
</evidence>
<dbReference type="SUPFAM" id="SSF48452">
    <property type="entry name" value="TPR-like"/>
    <property type="match status" value="2"/>
</dbReference>
<dbReference type="Pfam" id="PF13041">
    <property type="entry name" value="PPR_2"/>
    <property type="match status" value="2"/>
</dbReference>
<dbReference type="InterPro" id="IPR011990">
    <property type="entry name" value="TPR-like_helical_dom_sf"/>
</dbReference>
<protein>
    <submittedName>
        <fullName evidence="4">Pentatricopeptide repeat-containing protein</fullName>
    </submittedName>
</protein>
<dbReference type="PROSITE" id="PS51375">
    <property type="entry name" value="PPR"/>
    <property type="match status" value="4"/>
</dbReference>
<dbReference type="InterPro" id="IPR002885">
    <property type="entry name" value="PPR_rpt"/>
</dbReference>
<keyword evidence="2" id="KW-0677">Repeat</keyword>
<evidence type="ECO:0000256" key="2">
    <source>
        <dbReference type="ARBA" id="ARBA00022737"/>
    </source>
</evidence>
<reference evidence="4" key="1">
    <citation type="submission" date="2015-06" db="UniProtKB">
        <authorList>
            <consortium name="EnsemblPlants"/>
        </authorList>
    </citation>
    <scope>IDENTIFICATION</scope>
</reference>
<proteinExistence type="inferred from homology"/>
<organism evidence="4">
    <name type="scientific">Aegilops tauschii</name>
    <name type="common">Tausch's goatgrass</name>
    <name type="synonym">Aegilops squarrosa</name>
    <dbReference type="NCBI Taxonomy" id="37682"/>
    <lineage>
        <taxon>Eukaryota</taxon>
        <taxon>Viridiplantae</taxon>
        <taxon>Streptophyta</taxon>
        <taxon>Embryophyta</taxon>
        <taxon>Tracheophyta</taxon>
        <taxon>Spermatophyta</taxon>
        <taxon>Magnoliopsida</taxon>
        <taxon>Liliopsida</taxon>
        <taxon>Poales</taxon>
        <taxon>Poaceae</taxon>
        <taxon>BOP clade</taxon>
        <taxon>Pooideae</taxon>
        <taxon>Triticodae</taxon>
        <taxon>Triticeae</taxon>
        <taxon>Triticinae</taxon>
        <taxon>Aegilops</taxon>
    </lineage>
</organism>
<comment type="similarity">
    <text evidence="1">Belongs to the PPR family. P subfamily.</text>
</comment>
<dbReference type="GO" id="GO:0005739">
    <property type="term" value="C:mitochondrion"/>
    <property type="evidence" value="ECO:0007669"/>
    <property type="project" value="TreeGrafter"/>
</dbReference>
<keyword evidence="3" id="KW-0809">Transit peptide</keyword>
<dbReference type="NCBIfam" id="TIGR00756">
    <property type="entry name" value="PPR"/>
    <property type="match status" value="4"/>
</dbReference>
<dbReference type="Gene3D" id="1.25.40.10">
    <property type="entry name" value="Tetratricopeptide repeat domain"/>
    <property type="match status" value="4"/>
</dbReference>
<evidence type="ECO:0000256" key="1">
    <source>
        <dbReference type="ARBA" id="ARBA00007626"/>
    </source>
</evidence>
<dbReference type="GO" id="GO:0003729">
    <property type="term" value="F:mRNA binding"/>
    <property type="evidence" value="ECO:0007669"/>
    <property type="project" value="UniProtKB-ARBA"/>
</dbReference>
<dbReference type="EnsemblPlants" id="EMT11631">
    <property type="protein sequence ID" value="EMT11631"/>
    <property type="gene ID" value="F775_25862"/>
</dbReference>
<accession>M8BCC7</accession>
<name>M8BCC7_AEGTA</name>
<evidence type="ECO:0000256" key="3">
    <source>
        <dbReference type="ARBA" id="ARBA00022946"/>
    </source>
</evidence>